<name>A0A1I9GDQ0_BRUMA</name>
<reference evidence="1" key="1">
    <citation type="journal article" date="2007" name="Science">
        <title>Draft genome of the filarial nematode parasite Brugia malayi.</title>
        <authorList>
            <person name="Ghedin E."/>
            <person name="Wang S."/>
            <person name="Spiro D."/>
            <person name="Caler E."/>
            <person name="Zhao Q."/>
            <person name="Crabtree J."/>
            <person name="Allen J.E."/>
            <person name="Delcher A.L."/>
            <person name="Guiliano D.B."/>
            <person name="Miranda-Saavedra D."/>
            <person name="Angiuoli S.V."/>
            <person name="Creasy T."/>
            <person name="Amedeo P."/>
            <person name="Haas B."/>
            <person name="El-Sayed N.M."/>
            <person name="Wortman J.R."/>
            <person name="Feldblyum T."/>
            <person name="Tallon L."/>
            <person name="Schatz M."/>
            <person name="Shumway M."/>
            <person name="Koo H."/>
            <person name="Salzberg S.L."/>
            <person name="Schobel S."/>
            <person name="Pertea M."/>
            <person name="Pop M."/>
            <person name="White O."/>
            <person name="Barton G.J."/>
            <person name="Carlow C.K."/>
            <person name="Crawford M.J."/>
            <person name="Daub J."/>
            <person name="Dimmic M.W."/>
            <person name="Estes C.F."/>
            <person name="Foster J.M."/>
            <person name="Ganatra M."/>
            <person name="Gregory W.F."/>
            <person name="Johnson N.M."/>
            <person name="Jin J."/>
            <person name="Komuniecki R."/>
            <person name="Korf I."/>
            <person name="Kumar S."/>
            <person name="Laney S."/>
            <person name="Li B.W."/>
            <person name="Li W."/>
            <person name="Lindblom T.H."/>
            <person name="Lustigman S."/>
            <person name="Ma D."/>
            <person name="Maina C.V."/>
            <person name="Martin D.M."/>
            <person name="McCarter J.P."/>
            <person name="McReynolds L."/>
            <person name="Mitreva M."/>
            <person name="Nutman T.B."/>
            <person name="Parkinson J."/>
            <person name="Peregrin-Alvarez J.M."/>
            <person name="Poole C."/>
            <person name="Ren Q."/>
            <person name="Saunders L."/>
            <person name="Sluder A.E."/>
            <person name="Smith K."/>
            <person name="Stanke M."/>
            <person name="Unnasch T.R."/>
            <person name="Ware J."/>
            <person name="Wei A.D."/>
            <person name="Weil G."/>
            <person name="Williams D.J."/>
            <person name="Zhang Y."/>
            <person name="Williams S.A."/>
            <person name="Fraser-Liggett C."/>
            <person name="Slatko B."/>
            <person name="Blaxter M.L."/>
            <person name="Scott A.L."/>
        </authorList>
    </citation>
    <scope>NUCLEOTIDE SEQUENCE</scope>
    <source>
        <strain evidence="1">FR3</strain>
    </source>
</reference>
<proteinExistence type="predicted"/>
<accession>A0A1I9GDQ0</accession>
<reference evidence="1" key="2">
    <citation type="submission" date="2012-12" db="EMBL/GenBank/DDBJ databases">
        <authorList>
            <consortium name="WormBase Consortium"/>
            <person name="Ghedin E."/>
            <person name="Paulini M."/>
        </authorList>
    </citation>
    <scope>NUCLEOTIDE SEQUENCE</scope>
    <source>
        <strain evidence="1">FR3</strain>
    </source>
</reference>
<evidence type="ECO:0000313" key="1">
    <source>
        <dbReference type="EMBL" id="CTP80875.1"/>
    </source>
</evidence>
<gene>
    <name evidence="1" type="primary">Bm299</name>
    <name evidence="1" type="ORF">BM_Bm299</name>
</gene>
<dbReference type="AlphaFoldDB" id="A0A1I9GDQ0"/>
<protein>
    <submittedName>
        <fullName evidence="1">Bm299</fullName>
    </submittedName>
</protein>
<dbReference type="EMBL" id="LN856849">
    <property type="protein sequence ID" value="CTP80875.1"/>
    <property type="molecule type" value="Genomic_DNA"/>
</dbReference>
<organism evidence="1">
    <name type="scientific">Brugia malayi</name>
    <name type="common">Filarial nematode worm</name>
    <dbReference type="NCBI Taxonomy" id="6279"/>
    <lineage>
        <taxon>Eukaryota</taxon>
        <taxon>Metazoa</taxon>
        <taxon>Ecdysozoa</taxon>
        <taxon>Nematoda</taxon>
        <taxon>Chromadorea</taxon>
        <taxon>Rhabditida</taxon>
        <taxon>Spirurina</taxon>
        <taxon>Spiruromorpha</taxon>
        <taxon>Filarioidea</taxon>
        <taxon>Onchocercidae</taxon>
        <taxon>Brugia</taxon>
    </lineage>
</organism>
<sequence length="94" mass="10558">MANYIVLYCSAREIEKVELYAQVREDAREGPFEKPRFGLRKAAGFQSAIENDQDDTEKSSFSGAALLNENNGYNSGGCYSLEETTYVGYPKNNR</sequence>